<keyword evidence="6" id="KW-0507">mRNA processing</keyword>
<accession>A0A0D2JCM5</accession>
<dbReference type="STRING" id="1442369.A0A0D2JCM5"/>
<evidence type="ECO:0000256" key="8">
    <source>
        <dbReference type="ARBA" id="ARBA00022845"/>
    </source>
</evidence>
<keyword evidence="12" id="KW-0539">Nucleus</keyword>
<dbReference type="GeneID" id="25292912"/>
<keyword evidence="16" id="KW-1185">Reference proteome</keyword>
<dbReference type="Proteomes" id="UP000053617">
    <property type="component" value="Unassembled WGS sequence"/>
</dbReference>
<dbReference type="EMBL" id="KN847477">
    <property type="protein sequence ID" value="KIX06865.1"/>
    <property type="molecule type" value="Genomic_DNA"/>
</dbReference>
<dbReference type="InterPro" id="IPR018545">
    <property type="entry name" value="Btz_dom"/>
</dbReference>
<evidence type="ECO:0000256" key="4">
    <source>
        <dbReference type="ARBA" id="ARBA00022448"/>
    </source>
</evidence>
<dbReference type="RefSeq" id="XP_013274001.1">
    <property type="nucleotide sequence ID" value="XM_013418547.1"/>
</dbReference>
<evidence type="ECO:0000256" key="2">
    <source>
        <dbReference type="ARBA" id="ARBA00004496"/>
    </source>
</evidence>
<dbReference type="OrthoDB" id="5413466at2759"/>
<sequence>MPAPRRKTLLASRRRRQDDGEDEGSVVGDFEDDSLSEGSAVSNGDDEAENDESDSSGDEHESVKNTTDTTETALQRERDAVLSVEAVSKHHGAFKASADTEAMLHGLGQTEKSQETEVIHFDDLAAPADAGVAKTEVVVPKAPRHETAAQKSRREHLEYIRQRNTNPAFVPTRGGFFLHDDRNSPSTRPNARPFVRGRGRGYGFPAHPGRGVSFNEPTDKPWAHDLHEDHEMPLKPEQPQDKDVPGSENEQNAKSSGSTAPNRSFSFTTVLGNVTVQIYLPGMEQKLSIPNVVKKQYTLLPQHRPPLRRDKPVRVSIPDEPVRYIFPSTERSFIFIPRALRPNQQSYRGRGRGSFQGSRRPSLYGSAYTSSIAMSRKSSIGASTMRDGIRSPSESVISRMAFTGTDSTRPIVRMPSAVPTPSLSRTGMPIMNGQIGMNVPPPPPPPHMQPPAMYGSHSTTIPMHQPRPQKTVSVADIESPASFQFKAPQQQQEQPFHQQVPAHISNSYADEKATQPGQTVTGMAGATPLSQIPEGAVFAQGFQPYPVMSGPTYFGTPYNTGAVFYPPPADGSSFGVPMTGPVLAPNFIPGSQSHPVGYLPAAAPVESSIPSNMVAHESNGMVYYYNSPVFTPDTQGGLQPFPVATNGTMVAMANGMPPQTPFYYPSVPNGMFYPAQPE</sequence>
<keyword evidence="10" id="KW-0866">Nonsense-mediated mRNA decay</keyword>
<evidence type="ECO:0000259" key="14">
    <source>
        <dbReference type="SMART" id="SM01044"/>
    </source>
</evidence>
<keyword evidence="4" id="KW-0813">Transport</keyword>
<evidence type="ECO:0000256" key="12">
    <source>
        <dbReference type="ARBA" id="ARBA00023242"/>
    </source>
</evidence>
<feature type="region of interest" description="Disordered" evidence="13">
    <location>
        <begin position="1"/>
        <end position="80"/>
    </location>
</feature>
<dbReference type="GO" id="GO:0005737">
    <property type="term" value="C:cytoplasm"/>
    <property type="evidence" value="ECO:0007669"/>
    <property type="project" value="UniProtKB-SubCell"/>
</dbReference>
<dbReference type="PANTHER" id="PTHR46837:SF5">
    <property type="entry name" value="PROTEIN MLN51 HOMOLOG"/>
    <property type="match status" value="1"/>
</dbReference>
<gene>
    <name evidence="15" type="ORF">Z518_04841</name>
</gene>
<dbReference type="GO" id="GO:0051028">
    <property type="term" value="P:mRNA transport"/>
    <property type="evidence" value="ECO:0007669"/>
    <property type="project" value="UniProtKB-KW"/>
</dbReference>
<evidence type="ECO:0000256" key="7">
    <source>
        <dbReference type="ARBA" id="ARBA00022816"/>
    </source>
</evidence>
<feature type="compositionally biased region" description="Polar residues" evidence="13">
    <location>
        <begin position="64"/>
        <end position="73"/>
    </location>
</feature>
<dbReference type="Pfam" id="PF09405">
    <property type="entry name" value="Btz"/>
    <property type="match status" value="1"/>
</dbReference>
<organism evidence="15 16">
    <name type="scientific">Rhinocladiella mackenziei CBS 650.93</name>
    <dbReference type="NCBI Taxonomy" id="1442369"/>
    <lineage>
        <taxon>Eukaryota</taxon>
        <taxon>Fungi</taxon>
        <taxon>Dikarya</taxon>
        <taxon>Ascomycota</taxon>
        <taxon>Pezizomycotina</taxon>
        <taxon>Eurotiomycetes</taxon>
        <taxon>Chaetothyriomycetidae</taxon>
        <taxon>Chaetothyriales</taxon>
        <taxon>Herpotrichiellaceae</taxon>
        <taxon>Rhinocladiella</taxon>
    </lineage>
</organism>
<keyword evidence="5" id="KW-0963">Cytoplasm</keyword>
<dbReference type="GO" id="GO:0006417">
    <property type="term" value="P:regulation of translation"/>
    <property type="evidence" value="ECO:0007669"/>
    <property type="project" value="UniProtKB-KW"/>
</dbReference>
<evidence type="ECO:0000256" key="13">
    <source>
        <dbReference type="SAM" id="MobiDB-lite"/>
    </source>
</evidence>
<proteinExistence type="inferred from homology"/>
<evidence type="ECO:0000256" key="1">
    <source>
        <dbReference type="ARBA" id="ARBA00004123"/>
    </source>
</evidence>
<dbReference type="GO" id="GO:0006397">
    <property type="term" value="P:mRNA processing"/>
    <property type="evidence" value="ECO:0007669"/>
    <property type="project" value="UniProtKB-KW"/>
</dbReference>
<protein>
    <submittedName>
        <fullName evidence="15">Rhinocladiella mackenziei CBS 650.93 unplaced genomic scaffold supercont1.3, whole genome shotgun sequence</fullName>
    </submittedName>
</protein>
<feature type="compositionally biased region" description="Acidic residues" evidence="13">
    <location>
        <begin position="44"/>
        <end position="56"/>
    </location>
</feature>
<name>A0A0D2JCM5_9EURO</name>
<evidence type="ECO:0000313" key="15">
    <source>
        <dbReference type="EMBL" id="KIX06865.1"/>
    </source>
</evidence>
<dbReference type="GO" id="GO:0008380">
    <property type="term" value="P:RNA splicing"/>
    <property type="evidence" value="ECO:0007669"/>
    <property type="project" value="UniProtKB-KW"/>
</dbReference>
<keyword evidence="8" id="KW-0810">Translation regulation</keyword>
<dbReference type="AlphaFoldDB" id="A0A0D2JCM5"/>
<evidence type="ECO:0000256" key="10">
    <source>
        <dbReference type="ARBA" id="ARBA00023161"/>
    </source>
</evidence>
<dbReference type="InterPro" id="IPR044796">
    <property type="entry name" value="MLN51_plant"/>
</dbReference>
<feature type="region of interest" description="Disordered" evidence="13">
    <location>
        <begin position="178"/>
        <end position="264"/>
    </location>
</feature>
<dbReference type="SMART" id="SM01044">
    <property type="entry name" value="Btz"/>
    <property type="match status" value="1"/>
</dbReference>
<feature type="domain" description="Btz" evidence="14">
    <location>
        <begin position="125"/>
        <end position="257"/>
    </location>
</feature>
<feature type="compositionally biased region" description="Polar residues" evidence="13">
    <location>
        <begin position="248"/>
        <end position="264"/>
    </location>
</feature>
<feature type="compositionally biased region" description="Basic residues" evidence="13">
    <location>
        <begin position="1"/>
        <end position="15"/>
    </location>
</feature>
<evidence type="ECO:0000256" key="9">
    <source>
        <dbReference type="ARBA" id="ARBA00022884"/>
    </source>
</evidence>
<dbReference type="GO" id="GO:0003729">
    <property type="term" value="F:mRNA binding"/>
    <property type="evidence" value="ECO:0007669"/>
    <property type="project" value="InterPro"/>
</dbReference>
<evidence type="ECO:0000256" key="11">
    <source>
        <dbReference type="ARBA" id="ARBA00023187"/>
    </source>
</evidence>
<keyword evidence="9" id="KW-0694">RNA-binding</keyword>
<dbReference type="GO" id="GO:0035145">
    <property type="term" value="C:exon-exon junction complex"/>
    <property type="evidence" value="ECO:0007669"/>
    <property type="project" value="InterPro"/>
</dbReference>
<comment type="similarity">
    <text evidence="3">Belongs to the CASC3 family.</text>
</comment>
<feature type="compositionally biased region" description="Basic and acidic residues" evidence="13">
    <location>
        <begin position="217"/>
        <end position="245"/>
    </location>
</feature>
<dbReference type="VEuPathDB" id="FungiDB:Z518_04841"/>
<feature type="compositionally biased region" description="Acidic residues" evidence="13">
    <location>
        <begin position="19"/>
        <end position="35"/>
    </location>
</feature>
<evidence type="ECO:0000256" key="6">
    <source>
        <dbReference type="ARBA" id="ARBA00022664"/>
    </source>
</evidence>
<dbReference type="GO" id="GO:0000184">
    <property type="term" value="P:nuclear-transcribed mRNA catabolic process, nonsense-mediated decay"/>
    <property type="evidence" value="ECO:0007669"/>
    <property type="project" value="UniProtKB-KW"/>
</dbReference>
<dbReference type="PANTHER" id="PTHR46837">
    <property type="entry name" value="PROTEIN MLN51 HOMOLOG"/>
    <property type="match status" value="1"/>
</dbReference>
<dbReference type="HOGENOM" id="CLU_018142_0_0_1"/>
<reference evidence="15 16" key="1">
    <citation type="submission" date="2015-01" db="EMBL/GenBank/DDBJ databases">
        <title>The Genome Sequence of Rhinocladiella mackenzie CBS 650.93.</title>
        <authorList>
            <consortium name="The Broad Institute Genomics Platform"/>
            <person name="Cuomo C."/>
            <person name="de Hoog S."/>
            <person name="Gorbushina A."/>
            <person name="Stielow B."/>
            <person name="Teixiera M."/>
            <person name="Abouelleil A."/>
            <person name="Chapman S.B."/>
            <person name="Priest M."/>
            <person name="Young S.K."/>
            <person name="Wortman J."/>
            <person name="Nusbaum C."/>
            <person name="Birren B."/>
        </authorList>
    </citation>
    <scope>NUCLEOTIDE SEQUENCE [LARGE SCALE GENOMIC DNA]</scope>
    <source>
        <strain evidence="15 16">CBS 650.93</strain>
    </source>
</reference>
<keyword evidence="7" id="KW-0509">mRNA transport</keyword>
<evidence type="ECO:0000256" key="3">
    <source>
        <dbReference type="ARBA" id="ARBA00009548"/>
    </source>
</evidence>
<evidence type="ECO:0000256" key="5">
    <source>
        <dbReference type="ARBA" id="ARBA00022490"/>
    </source>
</evidence>
<comment type="subcellular location">
    <subcellularLocation>
        <location evidence="2">Cytoplasm</location>
    </subcellularLocation>
    <subcellularLocation>
        <location evidence="1">Nucleus</location>
    </subcellularLocation>
</comment>
<evidence type="ECO:0000313" key="16">
    <source>
        <dbReference type="Proteomes" id="UP000053617"/>
    </source>
</evidence>
<keyword evidence="11" id="KW-0508">mRNA splicing</keyword>